<dbReference type="FunFam" id="1.10.600.10:FF:000007">
    <property type="entry name" value="Isoprene synthase, chloroplastic"/>
    <property type="match status" value="1"/>
</dbReference>
<sequence>MNQEQTQNFPKIYKQQQPRAENKITHFLHHSEQNPKTFTSVLFNCSVNHNYFKLQINQTTIMSVSPRLKRVSSGKFAFSSDAVTRRDANYHPTVWGDYFLNHSSKFLETNENIREEHEKLGLEVRGLLVDEKMDHSNKIKLIDDLIRLGVDYHFESEIKGELKKLHDDQDHLALDLCSTSLLFRLLRAHGFHVSSDVFTKFKNTNGEFESDDARSWWCLYEATHLRTPEESILEEALKVSRKKLEALLPQLSFPLSDCVRHALHIPYYRNVPRLVARQYIPLYDAEAAKIESLARFAKIDFNMLQALHQSELKEVSRWWKDFDFATKLPYARDRISEGYYWIMGAHHEPKFSLSRKFLTKIIGITSLIDDTYDVYGNLEEVTKFTEAVERWDMEAVNDLPQYMQVIYTGLLGMYEEFKDDLINAGGRDFALYYAIEVMKEIVRSYQKEAEFFHTGYTPGFDEYMENSIISGGYKMFIILEVITRGEYSLKETLDWALTVPEMVKSSSLIARFVDDIQTYKAEEERGEDVSAVRCYMKEHGVSEEEACEKMREMIEVEWKKLNKETQETNEVTTPAVLPSLNFTRVLEVMYDEGDGYSNSQGVTKDRITALLRNPIDL</sequence>
<keyword evidence="1" id="KW-0479">Metal-binding</keyword>
<dbReference type="CDD" id="cd00684">
    <property type="entry name" value="Terpene_cyclase_plant_C1"/>
    <property type="match status" value="1"/>
</dbReference>
<dbReference type="Pfam" id="PF01397">
    <property type="entry name" value="Terpene_synth"/>
    <property type="match status" value="1"/>
</dbReference>
<evidence type="ECO:0000313" key="5">
    <source>
        <dbReference type="EMBL" id="UXF47967.1"/>
    </source>
</evidence>
<dbReference type="Gene3D" id="1.50.10.130">
    <property type="entry name" value="Terpene synthase, N-terminal domain"/>
    <property type="match status" value="1"/>
</dbReference>
<dbReference type="Pfam" id="PF03936">
    <property type="entry name" value="Terpene_synth_C"/>
    <property type="match status" value="1"/>
</dbReference>
<dbReference type="InterPro" id="IPR008949">
    <property type="entry name" value="Isoprenoid_synthase_dom_sf"/>
</dbReference>
<dbReference type="GO" id="GO:0010333">
    <property type="term" value="F:terpene synthase activity"/>
    <property type="evidence" value="ECO:0007669"/>
    <property type="project" value="InterPro"/>
</dbReference>
<proteinExistence type="evidence at transcript level"/>
<dbReference type="InterPro" id="IPR044814">
    <property type="entry name" value="Terpene_cyclase_plant_C1"/>
</dbReference>
<dbReference type="InterPro" id="IPR005630">
    <property type="entry name" value="Terpene_synthase_metal-bd"/>
</dbReference>
<accession>A0A977LFW0</accession>
<dbReference type="SUPFAM" id="SSF48239">
    <property type="entry name" value="Terpenoid cyclases/Protein prenyltransferases"/>
    <property type="match status" value="1"/>
</dbReference>
<dbReference type="InterPro" id="IPR008930">
    <property type="entry name" value="Terpenoid_cyclase/PrenylTrfase"/>
</dbReference>
<evidence type="ECO:0000256" key="2">
    <source>
        <dbReference type="ARBA" id="ARBA00022842"/>
    </source>
</evidence>
<dbReference type="InterPro" id="IPR036965">
    <property type="entry name" value="Terpene_synth_N_sf"/>
</dbReference>
<reference evidence="5" key="1">
    <citation type="submission" date="2021-06" db="EMBL/GenBank/DDBJ databases">
        <authorList>
            <person name="Bhat W.W."/>
            <person name="Johnson S."/>
            <person name="Hamberger B."/>
            <person name="Lau K."/>
            <person name="Buell R."/>
            <person name="Matsumoto S."/>
        </authorList>
    </citation>
    <scope>NUCLEOTIDE SEQUENCE</scope>
</reference>
<evidence type="ECO:0000259" key="4">
    <source>
        <dbReference type="Pfam" id="PF03936"/>
    </source>
</evidence>
<keyword evidence="2" id="KW-0460">Magnesium</keyword>
<feature type="domain" description="Terpene synthase metal-binding" evidence="4">
    <location>
        <begin position="320"/>
        <end position="560"/>
    </location>
</feature>
<dbReference type="GO" id="GO:0000287">
    <property type="term" value="F:magnesium ion binding"/>
    <property type="evidence" value="ECO:0007669"/>
    <property type="project" value="InterPro"/>
</dbReference>
<dbReference type="SFLD" id="SFLDG01019">
    <property type="entry name" value="Terpene_Cyclase_Like_1_C_Termi"/>
    <property type="match status" value="1"/>
</dbReference>
<protein>
    <submittedName>
        <fullName evidence="5">Terpene synthase 3C</fullName>
    </submittedName>
</protein>
<dbReference type="InterPro" id="IPR001906">
    <property type="entry name" value="Terpene_synth_N"/>
</dbReference>
<dbReference type="SUPFAM" id="SSF48576">
    <property type="entry name" value="Terpenoid synthases"/>
    <property type="match status" value="1"/>
</dbReference>
<feature type="domain" description="Terpene synthase N-terminal" evidence="3">
    <location>
        <begin position="94"/>
        <end position="263"/>
    </location>
</feature>
<dbReference type="GO" id="GO:0016102">
    <property type="term" value="P:diterpenoid biosynthetic process"/>
    <property type="evidence" value="ECO:0007669"/>
    <property type="project" value="InterPro"/>
</dbReference>
<dbReference type="PANTHER" id="PTHR31225">
    <property type="entry name" value="OS04G0344100 PROTEIN-RELATED"/>
    <property type="match status" value="1"/>
</dbReference>
<evidence type="ECO:0000256" key="1">
    <source>
        <dbReference type="ARBA" id="ARBA00022723"/>
    </source>
</evidence>
<dbReference type="Gene3D" id="1.10.600.10">
    <property type="entry name" value="Farnesyl Diphosphate Synthase"/>
    <property type="match status" value="1"/>
</dbReference>
<dbReference type="SFLD" id="SFLDS00005">
    <property type="entry name" value="Isoprenoid_Synthase_Type_I"/>
    <property type="match status" value="1"/>
</dbReference>
<dbReference type="EMBL" id="MZ485352">
    <property type="protein sequence ID" value="UXF47967.1"/>
    <property type="molecule type" value="mRNA"/>
</dbReference>
<dbReference type="GO" id="GO:0009753">
    <property type="term" value="P:response to jasmonic acid"/>
    <property type="evidence" value="ECO:0007669"/>
    <property type="project" value="UniProtKB-ARBA"/>
</dbReference>
<dbReference type="PANTHER" id="PTHR31225:SF251">
    <property type="entry name" value="(-)-GERMACRENE D SYNTHASE-LIKE ISOFORM X2"/>
    <property type="match status" value="1"/>
</dbReference>
<organism evidence="5">
    <name type="scientific">Daphne genkwa</name>
    <dbReference type="NCBI Taxonomy" id="1477590"/>
    <lineage>
        <taxon>Eukaryota</taxon>
        <taxon>Viridiplantae</taxon>
        <taxon>Streptophyta</taxon>
        <taxon>Embryophyta</taxon>
        <taxon>Tracheophyta</taxon>
        <taxon>Spermatophyta</taxon>
        <taxon>Magnoliopsida</taxon>
        <taxon>eudicotyledons</taxon>
        <taxon>Gunneridae</taxon>
        <taxon>Pentapetalae</taxon>
        <taxon>rosids</taxon>
        <taxon>malvids</taxon>
        <taxon>Malvales</taxon>
        <taxon>Thymelaeaceae</taxon>
        <taxon>Daphne</taxon>
    </lineage>
</organism>
<evidence type="ECO:0000259" key="3">
    <source>
        <dbReference type="Pfam" id="PF01397"/>
    </source>
</evidence>
<dbReference type="AlphaFoldDB" id="A0A977LFW0"/>
<dbReference type="InterPro" id="IPR050148">
    <property type="entry name" value="Terpene_synthase-like"/>
</dbReference>
<name>A0A977LFW0_9ROSI</name>
<dbReference type="InterPro" id="IPR034741">
    <property type="entry name" value="Terpene_cyclase-like_1_C"/>
</dbReference>